<accession>A0A0R3RBE6</accession>
<name>A0A0R3RBE6_9BILA</name>
<dbReference type="Proteomes" id="UP000280834">
    <property type="component" value="Unassembled WGS sequence"/>
</dbReference>
<gene>
    <name evidence="2" type="ORF">BTMF_LOCUS15332</name>
</gene>
<feature type="compositionally biased region" description="Low complexity" evidence="1">
    <location>
        <begin position="69"/>
        <end position="79"/>
    </location>
</feature>
<evidence type="ECO:0000313" key="3">
    <source>
        <dbReference type="Proteomes" id="UP000280834"/>
    </source>
</evidence>
<keyword evidence="3" id="KW-1185">Reference proteome</keyword>
<dbReference type="AlphaFoldDB" id="A0A0R3RBE6"/>
<protein>
    <submittedName>
        <fullName evidence="4">SUZ domain-containing protein</fullName>
    </submittedName>
</protein>
<reference evidence="4" key="1">
    <citation type="submission" date="2017-02" db="UniProtKB">
        <authorList>
            <consortium name="WormBaseParasite"/>
        </authorList>
    </citation>
    <scope>IDENTIFICATION</scope>
</reference>
<feature type="region of interest" description="Disordered" evidence="1">
    <location>
        <begin position="132"/>
        <end position="162"/>
    </location>
</feature>
<reference evidence="2 3" key="2">
    <citation type="submission" date="2018-11" db="EMBL/GenBank/DDBJ databases">
        <authorList>
            <consortium name="Pathogen Informatics"/>
        </authorList>
    </citation>
    <scope>NUCLEOTIDE SEQUENCE [LARGE SCALE GENOMIC DNA]</scope>
</reference>
<proteinExistence type="predicted"/>
<feature type="region of interest" description="Disordered" evidence="1">
    <location>
        <begin position="24"/>
        <end position="85"/>
    </location>
</feature>
<evidence type="ECO:0000313" key="4">
    <source>
        <dbReference type="WBParaSite" id="BTMF_0001736501-mRNA-1"/>
    </source>
</evidence>
<sequence length="162" mass="18282">MLFTCSGSANVKNRIVVFDQEQLPQRSNSSIEQHHREVQSGRNSQGSASCPETFRTYANSPTRDSPYLRSRSNSRSSSRTEILQPGQWTSVTSQVKFRALTSTEQQEVFEAQKRERLLREESAIITKMDEGADVSGGIQPSELISRIPDSPGSRSNYGEFYW</sequence>
<dbReference type="EMBL" id="UZAG01022418">
    <property type="protein sequence ID" value="VDO53599.1"/>
    <property type="molecule type" value="Genomic_DNA"/>
</dbReference>
<dbReference type="WBParaSite" id="BTMF_0001736501-mRNA-1">
    <property type="protein sequence ID" value="BTMF_0001736501-mRNA-1"/>
    <property type="gene ID" value="BTMF_0001736501"/>
</dbReference>
<feature type="compositionally biased region" description="Polar residues" evidence="1">
    <location>
        <begin position="40"/>
        <end position="63"/>
    </location>
</feature>
<organism evidence="4">
    <name type="scientific">Brugia timori</name>
    <dbReference type="NCBI Taxonomy" id="42155"/>
    <lineage>
        <taxon>Eukaryota</taxon>
        <taxon>Metazoa</taxon>
        <taxon>Ecdysozoa</taxon>
        <taxon>Nematoda</taxon>
        <taxon>Chromadorea</taxon>
        <taxon>Rhabditida</taxon>
        <taxon>Spirurina</taxon>
        <taxon>Spiruromorpha</taxon>
        <taxon>Filarioidea</taxon>
        <taxon>Onchocercidae</taxon>
        <taxon>Brugia</taxon>
    </lineage>
</organism>
<dbReference type="STRING" id="42155.A0A0R3RBE6"/>
<evidence type="ECO:0000313" key="2">
    <source>
        <dbReference type="EMBL" id="VDO53599.1"/>
    </source>
</evidence>
<evidence type="ECO:0000256" key="1">
    <source>
        <dbReference type="SAM" id="MobiDB-lite"/>
    </source>
</evidence>